<reference evidence="3 4" key="1">
    <citation type="journal article" date="2018" name="Front. Plant Sci.">
        <title>Red Clover (Trifolium pratense) and Zigzag Clover (T. medium) - A Picture of Genomic Similarities and Differences.</title>
        <authorList>
            <person name="Dluhosova J."/>
            <person name="Istvanek J."/>
            <person name="Nedelnik J."/>
            <person name="Repkova J."/>
        </authorList>
    </citation>
    <scope>NUCLEOTIDE SEQUENCE [LARGE SCALE GENOMIC DNA]</scope>
    <source>
        <strain evidence="4">cv. 10/8</strain>
        <tissue evidence="3">Leaf</tissue>
    </source>
</reference>
<name>A0A392SUF7_9FABA</name>
<dbReference type="PANTHER" id="PTHR31096:SF83">
    <property type="entry name" value="ACT DOMAIN-CONTAINING PROTEIN ACR"/>
    <property type="match status" value="1"/>
</dbReference>
<protein>
    <recommendedName>
        <fullName evidence="2">ACT domain-containing protein ACR</fullName>
    </recommendedName>
    <alternativeName>
        <fullName evidence="2">Protein ACT DOMAIN REPEATS</fullName>
    </alternativeName>
</protein>
<evidence type="ECO:0000256" key="2">
    <source>
        <dbReference type="RuleBase" id="RU369043"/>
    </source>
</evidence>
<sequence>MMYDGGDYESCCACHGDNGGEHKRRCDGTHVSVDRYEGRGYWVVNVKSRDRPKLLFDIVCVLTDMQYEVFHAAVTSN</sequence>
<dbReference type="GO" id="GO:0016597">
    <property type="term" value="F:amino acid binding"/>
    <property type="evidence" value="ECO:0007669"/>
    <property type="project" value="UniProtKB-UniRule"/>
</dbReference>
<evidence type="ECO:0000313" key="3">
    <source>
        <dbReference type="EMBL" id="MCI52508.1"/>
    </source>
</evidence>
<comment type="caution">
    <text evidence="3">The sequence shown here is derived from an EMBL/GenBank/DDBJ whole genome shotgun (WGS) entry which is preliminary data.</text>
</comment>
<dbReference type="InterPro" id="IPR040217">
    <property type="entry name" value="ACR1-12"/>
</dbReference>
<feature type="non-terminal residue" evidence="3">
    <location>
        <position position="77"/>
    </location>
</feature>
<keyword evidence="1 2" id="KW-0677">Repeat</keyword>
<dbReference type="AlphaFoldDB" id="A0A392SUF7"/>
<dbReference type="PANTHER" id="PTHR31096">
    <property type="entry name" value="ACT DOMAIN-CONTAINING PROTEIN ACR4-RELATED"/>
    <property type="match status" value="1"/>
</dbReference>
<dbReference type="Proteomes" id="UP000265520">
    <property type="component" value="Unassembled WGS sequence"/>
</dbReference>
<accession>A0A392SUF7</accession>
<proteinExistence type="predicted"/>
<organism evidence="3 4">
    <name type="scientific">Trifolium medium</name>
    <dbReference type="NCBI Taxonomy" id="97028"/>
    <lineage>
        <taxon>Eukaryota</taxon>
        <taxon>Viridiplantae</taxon>
        <taxon>Streptophyta</taxon>
        <taxon>Embryophyta</taxon>
        <taxon>Tracheophyta</taxon>
        <taxon>Spermatophyta</taxon>
        <taxon>Magnoliopsida</taxon>
        <taxon>eudicotyledons</taxon>
        <taxon>Gunneridae</taxon>
        <taxon>Pentapetalae</taxon>
        <taxon>rosids</taxon>
        <taxon>fabids</taxon>
        <taxon>Fabales</taxon>
        <taxon>Fabaceae</taxon>
        <taxon>Papilionoideae</taxon>
        <taxon>50 kb inversion clade</taxon>
        <taxon>NPAAA clade</taxon>
        <taxon>Hologalegina</taxon>
        <taxon>IRL clade</taxon>
        <taxon>Trifolieae</taxon>
        <taxon>Trifolium</taxon>
    </lineage>
</organism>
<comment type="function">
    <text evidence="2">Binds amino acids.</text>
</comment>
<evidence type="ECO:0000313" key="4">
    <source>
        <dbReference type="Proteomes" id="UP000265520"/>
    </source>
</evidence>
<evidence type="ECO:0000256" key="1">
    <source>
        <dbReference type="ARBA" id="ARBA00022737"/>
    </source>
</evidence>
<keyword evidence="4" id="KW-1185">Reference proteome</keyword>
<dbReference type="EMBL" id="LXQA010448299">
    <property type="protein sequence ID" value="MCI52508.1"/>
    <property type="molecule type" value="Genomic_DNA"/>
</dbReference>